<comment type="caution">
    <text evidence="1">The sequence shown here is derived from an EMBL/GenBank/DDBJ whole genome shotgun (WGS) entry which is preliminary data.</text>
</comment>
<protein>
    <submittedName>
        <fullName evidence="1">Uncharacterized protein</fullName>
    </submittedName>
</protein>
<dbReference type="EMBL" id="QTUA01000002">
    <property type="protein sequence ID" value="REF24624.1"/>
    <property type="molecule type" value="Genomic_DNA"/>
</dbReference>
<keyword evidence="2" id="KW-1185">Reference proteome</keyword>
<reference evidence="1 2" key="1">
    <citation type="submission" date="2018-08" db="EMBL/GenBank/DDBJ databases">
        <title>Sequencing the genomes of 1000 actinobacteria strains.</title>
        <authorList>
            <person name="Klenk H.-P."/>
        </authorList>
    </citation>
    <scope>NUCLEOTIDE SEQUENCE [LARGE SCALE GENOMIC DNA]</scope>
    <source>
        <strain evidence="1 2">DSM 22967</strain>
    </source>
</reference>
<proteinExistence type="predicted"/>
<dbReference type="Proteomes" id="UP000256253">
    <property type="component" value="Unassembled WGS sequence"/>
</dbReference>
<accession>A0A3D9UF96</accession>
<organism evidence="1 2">
    <name type="scientific">Calidifontibacter indicus</name>
    <dbReference type="NCBI Taxonomy" id="419650"/>
    <lineage>
        <taxon>Bacteria</taxon>
        <taxon>Bacillati</taxon>
        <taxon>Actinomycetota</taxon>
        <taxon>Actinomycetes</taxon>
        <taxon>Micrococcales</taxon>
        <taxon>Dermacoccaceae</taxon>
        <taxon>Calidifontibacter</taxon>
    </lineage>
</organism>
<evidence type="ECO:0000313" key="2">
    <source>
        <dbReference type="Proteomes" id="UP000256253"/>
    </source>
</evidence>
<evidence type="ECO:0000313" key="1">
    <source>
        <dbReference type="EMBL" id="REF24624.1"/>
    </source>
</evidence>
<dbReference type="RefSeq" id="WP_147301447.1">
    <property type="nucleotide sequence ID" value="NZ_QTUA01000002.1"/>
</dbReference>
<gene>
    <name evidence="1" type="ORF">DFJ65_3410</name>
</gene>
<dbReference type="AlphaFoldDB" id="A0A3D9UF96"/>
<name>A0A3D9UF96_9MICO</name>
<sequence>MHALIGRVMSQADHAPRGTNIALRCWEIRNELEAFGAGDDPDVLANKHDDRPMGELLEASVAGLGTGRGPDAQALEGFIRGEHVTETFSDQVRTVVGWEQIAVSARLLMSTLSRPYPVEAAAAGQRGRWVPLPADSPPAQALLDSTAAAHRASGEMVAMVRARDMHAHNFPNTRAFGQGTSTDASAMPTVLGMEAAREPGHGLSR</sequence>